<evidence type="ECO:0000313" key="2">
    <source>
        <dbReference type="Proteomes" id="UP001589595"/>
    </source>
</evidence>
<keyword evidence="2" id="KW-1185">Reference proteome</keyword>
<dbReference type="EMBL" id="JBHMAJ010000006">
    <property type="protein sequence ID" value="MFB9824155.1"/>
    <property type="molecule type" value="Genomic_DNA"/>
</dbReference>
<organism evidence="1 2">
    <name type="scientific">Halobaculum roseum</name>
    <dbReference type="NCBI Taxonomy" id="2175149"/>
    <lineage>
        <taxon>Archaea</taxon>
        <taxon>Methanobacteriati</taxon>
        <taxon>Methanobacteriota</taxon>
        <taxon>Stenosarchaea group</taxon>
        <taxon>Halobacteria</taxon>
        <taxon>Halobacteriales</taxon>
        <taxon>Haloferacaceae</taxon>
        <taxon>Halobaculum</taxon>
    </lineage>
</organism>
<evidence type="ECO:0000313" key="1">
    <source>
        <dbReference type="EMBL" id="MFB9824155.1"/>
    </source>
</evidence>
<accession>A0ABD5MNL4</accession>
<dbReference type="RefSeq" id="WP_222922678.1">
    <property type="nucleotide sequence ID" value="NZ_CP082286.1"/>
</dbReference>
<proteinExistence type="predicted"/>
<gene>
    <name evidence="1" type="ORF">ACFFOL_08215</name>
</gene>
<protein>
    <submittedName>
        <fullName evidence="1">Uncharacterized protein</fullName>
    </submittedName>
</protein>
<dbReference type="GeneID" id="67210013"/>
<dbReference type="AlphaFoldDB" id="A0ABD5MNL4"/>
<dbReference type="Proteomes" id="UP001589595">
    <property type="component" value="Unassembled WGS sequence"/>
</dbReference>
<comment type="caution">
    <text evidence="1">The sequence shown here is derived from an EMBL/GenBank/DDBJ whole genome shotgun (WGS) entry which is preliminary data.</text>
</comment>
<name>A0ABD5MNL4_9EURY</name>
<reference evidence="1" key="1">
    <citation type="submission" date="2024-09" db="EMBL/GenBank/DDBJ databases">
        <authorList>
            <person name="Sun Q."/>
        </authorList>
    </citation>
    <scope>NUCLEOTIDE SEQUENCE [LARGE SCALE GENOMIC DNA]</scope>
    <source>
        <strain evidence="1">JCM 31273</strain>
    </source>
</reference>
<sequence length="49" mass="5027">MLAHPAVGGAFTLPTDERSADATAAIVAAGRPPPEEQVIELDTVPLSSR</sequence>